<organism evidence="2 3">
    <name type="scientific">Drechslerella dactyloides</name>
    <name type="common">Nematode-trapping fungus</name>
    <name type="synonym">Arthrobotrys dactyloides</name>
    <dbReference type="NCBI Taxonomy" id="74499"/>
    <lineage>
        <taxon>Eukaryota</taxon>
        <taxon>Fungi</taxon>
        <taxon>Dikarya</taxon>
        <taxon>Ascomycota</taxon>
        <taxon>Pezizomycotina</taxon>
        <taxon>Orbiliomycetes</taxon>
        <taxon>Orbiliales</taxon>
        <taxon>Orbiliaceae</taxon>
        <taxon>Drechslerella</taxon>
    </lineage>
</organism>
<dbReference type="Proteomes" id="UP001221413">
    <property type="component" value="Unassembled WGS sequence"/>
</dbReference>
<evidence type="ECO:0000313" key="2">
    <source>
        <dbReference type="EMBL" id="KAJ6259256.1"/>
    </source>
</evidence>
<feature type="region of interest" description="Disordered" evidence="1">
    <location>
        <begin position="112"/>
        <end position="146"/>
    </location>
</feature>
<reference evidence="2" key="1">
    <citation type="submission" date="2023-01" db="EMBL/GenBank/DDBJ databases">
        <title>The chitinases involved in constricting ring structure development in the nematode-trapping fungus Drechslerella dactyloides.</title>
        <authorList>
            <person name="Wang R."/>
            <person name="Zhang L."/>
            <person name="Tang P."/>
            <person name="Li S."/>
            <person name="Liang L."/>
        </authorList>
    </citation>
    <scope>NUCLEOTIDE SEQUENCE</scope>
    <source>
        <strain evidence="2">YMF1.00031</strain>
    </source>
</reference>
<sequence>MGRVRSGKVRTGTSSHNSKRIKKRRREALTETSSATPGDCPNLVLVGFQDRLHFQTIYKLFQRHGIKDHGEMTRRMQEQWGSCSRYTNKLNKYWWNLQSEQKKHFAMLRKEARKNRKTEKKIETSHVATASEDDIHGEKNCSRASW</sequence>
<dbReference type="AlphaFoldDB" id="A0AAD6NGZ9"/>
<proteinExistence type="predicted"/>
<keyword evidence="3" id="KW-1185">Reference proteome</keyword>
<comment type="caution">
    <text evidence="2">The sequence shown here is derived from an EMBL/GenBank/DDBJ whole genome shotgun (WGS) entry which is preliminary data.</text>
</comment>
<feature type="region of interest" description="Disordered" evidence="1">
    <location>
        <begin position="1"/>
        <end position="36"/>
    </location>
</feature>
<protein>
    <submittedName>
        <fullName evidence="2">Uncharacterized protein</fullName>
    </submittedName>
</protein>
<name>A0AAD6NGZ9_DREDA</name>
<feature type="compositionally biased region" description="Basic and acidic residues" evidence="1">
    <location>
        <begin position="133"/>
        <end position="146"/>
    </location>
</feature>
<gene>
    <name evidence="2" type="ORF">Dda_6155</name>
</gene>
<accession>A0AAD6NGZ9</accession>
<feature type="compositionally biased region" description="Basic residues" evidence="1">
    <location>
        <begin position="17"/>
        <end position="26"/>
    </location>
</feature>
<evidence type="ECO:0000313" key="3">
    <source>
        <dbReference type="Proteomes" id="UP001221413"/>
    </source>
</evidence>
<dbReference type="EMBL" id="JAQGDS010000007">
    <property type="protein sequence ID" value="KAJ6259256.1"/>
    <property type="molecule type" value="Genomic_DNA"/>
</dbReference>
<evidence type="ECO:0000256" key="1">
    <source>
        <dbReference type="SAM" id="MobiDB-lite"/>
    </source>
</evidence>